<keyword evidence="2" id="KW-1185">Reference proteome</keyword>
<gene>
    <name evidence="1" type="ORF">E6W39_19085</name>
</gene>
<dbReference type="OrthoDB" id="4351054at2"/>
<proteinExistence type="predicted"/>
<dbReference type="RefSeq" id="WP_141634557.1">
    <property type="nucleotide sequence ID" value="NZ_VIGB01000003.1"/>
</dbReference>
<dbReference type="Proteomes" id="UP000319103">
    <property type="component" value="Unassembled WGS sequence"/>
</dbReference>
<sequence>MALYKVVRTDEIQPGELIDAHVIAGGARLARMMVAHMNGVSKGATNIKAEKIDTAKIDAVISVYFDEREKEDPSK</sequence>
<protein>
    <submittedName>
        <fullName evidence="1">Uncharacterized protein</fullName>
    </submittedName>
</protein>
<evidence type="ECO:0000313" key="1">
    <source>
        <dbReference type="EMBL" id="TQF03957.1"/>
    </source>
</evidence>
<dbReference type="EMBL" id="VIGB01000003">
    <property type="protein sequence ID" value="TQF03957.1"/>
    <property type="molecule type" value="Genomic_DNA"/>
</dbReference>
<reference evidence="1 2" key="1">
    <citation type="submission" date="2019-06" db="EMBL/GenBank/DDBJ databases">
        <title>Description of Kitasatospora acidophila sp. nov. isolated from pine grove soil, and reclassification of Streptomyces novaecaesareae to Kitasatospora novaeceasareae comb. nov.</title>
        <authorList>
            <person name="Kim M.J."/>
        </authorList>
    </citation>
    <scope>NUCLEOTIDE SEQUENCE [LARGE SCALE GENOMIC DNA]</scope>
    <source>
        <strain evidence="1 2">MMS16-CNU292</strain>
    </source>
</reference>
<evidence type="ECO:0000313" key="2">
    <source>
        <dbReference type="Proteomes" id="UP000319103"/>
    </source>
</evidence>
<organism evidence="1 2">
    <name type="scientific">Kitasatospora acidiphila</name>
    <dbReference type="NCBI Taxonomy" id="2567942"/>
    <lineage>
        <taxon>Bacteria</taxon>
        <taxon>Bacillati</taxon>
        <taxon>Actinomycetota</taxon>
        <taxon>Actinomycetes</taxon>
        <taxon>Kitasatosporales</taxon>
        <taxon>Streptomycetaceae</taxon>
        <taxon>Kitasatospora</taxon>
    </lineage>
</organism>
<accession>A0A540W4V0</accession>
<name>A0A540W4V0_9ACTN</name>
<dbReference type="AlphaFoldDB" id="A0A540W4V0"/>
<comment type="caution">
    <text evidence="1">The sequence shown here is derived from an EMBL/GenBank/DDBJ whole genome shotgun (WGS) entry which is preliminary data.</text>
</comment>